<proteinExistence type="predicted"/>
<dbReference type="EMBL" id="CP003283">
    <property type="protein sequence ID" value="AFL97089.1"/>
    <property type="molecule type" value="Genomic_DNA"/>
</dbReference>
<dbReference type="AlphaFoldDB" id="I3ZZF5"/>
<evidence type="ECO:0000313" key="2">
    <source>
        <dbReference type="Proteomes" id="UP000006051"/>
    </source>
</evidence>
<organism evidence="1 2">
    <name type="scientific">Ornithobacterium rhinotracheale (strain ATCC 51463 / DSM 15997 / CCUG 23171 / CIP 104009 / LMG 9086)</name>
    <dbReference type="NCBI Taxonomy" id="867902"/>
    <lineage>
        <taxon>Bacteria</taxon>
        <taxon>Pseudomonadati</taxon>
        <taxon>Bacteroidota</taxon>
        <taxon>Flavobacteriia</taxon>
        <taxon>Flavobacteriales</taxon>
        <taxon>Weeksellaceae</taxon>
        <taxon>Ornithobacterium</taxon>
    </lineage>
</organism>
<dbReference type="RefSeq" id="WP_014790690.1">
    <property type="nucleotide sequence ID" value="NC_018016.1"/>
</dbReference>
<keyword evidence="2" id="KW-1185">Reference proteome</keyword>
<name>I3ZZF5_ORNRL</name>
<sequence>MFYFFYIMGDFVTPHYYFTKSQRTSHLYNGTALGLLAYFIKKSLTVA</sequence>
<dbReference type="HOGENOM" id="CLU_3170976_0_0_10"/>
<accession>I3ZZF5</accession>
<dbReference type="Proteomes" id="UP000006051">
    <property type="component" value="Chromosome"/>
</dbReference>
<reference evidence="1 2" key="1">
    <citation type="submission" date="2012-06" db="EMBL/GenBank/DDBJ databases">
        <title>The complete genome of Ornithobacterium rhinotracheale DSM 15997.</title>
        <authorList>
            <consortium name="US DOE Joint Genome Institute (JGI-PGF)"/>
            <person name="Lucas S."/>
            <person name="Copeland A."/>
            <person name="Lapidus A."/>
            <person name="Goodwin L."/>
            <person name="Pitluck S."/>
            <person name="Peters L."/>
            <person name="Mikhailova N."/>
            <person name="Teshima H."/>
            <person name="Kyrpides N."/>
            <person name="Mavromatis K."/>
            <person name="Pagani I."/>
            <person name="Ivanova N."/>
            <person name="Ovchinnikova G."/>
            <person name="Zeytun A."/>
            <person name="Detter J.C."/>
            <person name="Han C."/>
            <person name="Land M."/>
            <person name="Hauser L."/>
            <person name="Markowitz V."/>
            <person name="Cheng J.-F."/>
            <person name="Hugenholtz P."/>
            <person name="Woyke T."/>
            <person name="Wu D."/>
            <person name="Lang E."/>
            <person name="Kopitz M."/>
            <person name="Brambilla E."/>
            <person name="Klenk H.-P."/>
            <person name="Eisen J.A."/>
        </authorList>
    </citation>
    <scope>NUCLEOTIDE SEQUENCE [LARGE SCALE GENOMIC DNA]</scope>
    <source>
        <strain evidence="2">ATCC 51463 / DSM 15997 / CCUG 23171 / LMG 9086</strain>
    </source>
</reference>
<evidence type="ECO:0000313" key="1">
    <source>
        <dbReference type="EMBL" id="AFL97089.1"/>
    </source>
</evidence>
<dbReference type="KEGG" id="orh:Ornrh_0894"/>
<protein>
    <submittedName>
        <fullName evidence="1">Uncharacterized protein</fullName>
    </submittedName>
</protein>
<gene>
    <name evidence="1" type="ordered locus">Ornrh_0894</name>
</gene>
<dbReference type="GeneID" id="71570525"/>